<name>A0A7C4XMD5_UNCW3</name>
<dbReference type="PANTHER" id="PTHR11669">
    <property type="entry name" value="REPLICATION FACTOR C / DNA POLYMERASE III GAMMA-TAU SUBUNIT"/>
    <property type="match status" value="1"/>
</dbReference>
<dbReference type="Gene3D" id="3.40.50.300">
    <property type="entry name" value="P-loop containing nucleotide triphosphate hydrolases"/>
    <property type="match status" value="1"/>
</dbReference>
<dbReference type="SUPFAM" id="SSF52540">
    <property type="entry name" value="P-loop containing nucleoside triphosphate hydrolases"/>
    <property type="match status" value="1"/>
</dbReference>
<dbReference type="CDD" id="cd00009">
    <property type="entry name" value="AAA"/>
    <property type="match status" value="1"/>
</dbReference>
<dbReference type="InterPro" id="IPR027417">
    <property type="entry name" value="P-loop_NTPase"/>
</dbReference>
<dbReference type="InterPro" id="IPR050238">
    <property type="entry name" value="DNA_Rep/Repair_Clamp_Loader"/>
</dbReference>
<reference evidence="1" key="1">
    <citation type="journal article" date="2020" name="mSystems">
        <title>Genome- and Community-Level Interaction Insights into Carbon Utilization and Element Cycling Functions of Hydrothermarchaeota in Hydrothermal Sediment.</title>
        <authorList>
            <person name="Zhou Z."/>
            <person name="Liu Y."/>
            <person name="Xu W."/>
            <person name="Pan J."/>
            <person name="Luo Z.H."/>
            <person name="Li M."/>
        </authorList>
    </citation>
    <scope>NUCLEOTIDE SEQUENCE [LARGE SCALE GENOMIC DNA]</scope>
    <source>
        <strain evidence="1">SpSt-774</strain>
    </source>
</reference>
<dbReference type="Pfam" id="PF13177">
    <property type="entry name" value="DNA_pol3_delta2"/>
    <property type="match status" value="1"/>
</dbReference>
<evidence type="ECO:0000313" key="1">
    <source>
        <dbReference type="EMBL" id="HGV97720.1"/>
    </source>
</evidence>
<protein>
    <submittedName>
        <fullName evidence="1">AAA family ATPase</fullName>
    </submittedName>
</protein>
<dbReference type="PANTHER" id="PTHR11669:SF8">
    <property type="entry name" value="DNA POLYMERASE III SUBUNIT DELTA"/>
    <property type="match status" value="1"/>
</dbReference>
<dbReference type="GO" id="GO:0006261">
    <property type="term" value="P:DNA-templated DNA replication"/>
    <property type="evidence" value="ECO:0007669"/>
    <property type="project" value="TreeGrafter"/>
</dbReference>
<comment type="caution">
    <text evidence="1">The sequence shown here is derived from an EMBL/GenBank/DDBJ whole genome shotgun (WGS) entry which is preliminary data.</text>
</comment>
<dbReference type="AlphaFoldDB" id="A0A7C4XMD5"/>
<gene>
    <name evidence="1" type="ORF">ENV60_05435</name>
</gene>
<sequence>MDYLDEIIGQENARVFLKNAIKKERIYNLLLTGPRGVGKRRTAFALARALGCPPNSPNFMLIAPLPPSVKDKEEKISEYLKNYLPENPIVQIEAHSNIVIRQIRDLIQWLLLMPQKGTKRVVIILEADRMNEESANCFLKTLEEPPLDTIFILTSSRPEYLLPTIRSRCQMIKFGYLTSKQIENITFEEEDSFYLGSPGEILYLRENPLFPIAQEIFKKTPLSLENVSKLSRKLVDENLTDLFYIFLLLYRCVFYKKLNYPINQELEMEVKKKAVRLGMDKIVSTILMLNNCINLLEYNPNRMIILTNILLRLP</sequence>
<dbReference type="EMBL" id="DTGZ01000100">
    <property type="protein sequence ID" value="HGV97720.1"/>
    <property type="molecule type" value="Genomic_DNA"/>
</dbReference>
<proteinExistence type="predicted"/>
<organism evidence="1">
    <name type="scientific">candidate division WOR-3 bacterium</name>
    <dbReference type="NCBI Taxonomy" id="2052148"/>
    <lineage>
        <taxon>Bacteria</taxon>
        <taxon>Bacteria division WOR-3</taxon>
    </lineage>
</organism>
<accession>A0A7C4XMD5</accession>